<dbReference type="AlphaFoldDB" id="A0A9W6G9U6"/>
<comment type="caution">
    <text evidence="8">The sequence shown here is derived from an EMBL/GenBank/DDBJ whole genome shotgun (WGS) entry which is preliminary data.</text>
</comment>
<proteinExistence type="inferred from homology"/>
<feature type="domain" description="Ricin B lectin" evidence="7">
    <location>
        <begin position="354"/>
        <end position="480"/>
    </location>
</feature>
<sequence>MSVYDAAIRGSSPRRHRRYLIAAATAALTLLASMFMFLTPADAQQNGFHVVGRNLVDGNGNTFVMRGSTHPHTWFQNQNNAIRDMAALGANTVRVVLSSGHRGGSVTTAQQITGIINQCKQNKVVCVLEVHDTTGYGEEAGAATLAQAVAYWNSVKSALVGQERYVLINIGNEPVGNSNPGQWTQATINAVQGMRSNGFKHTLVVDAPNWGQDWTNTMRSNAPQIFNADSQRNTVFSIHMYEVYSSSSAVTSYFNAFQQMNLPLIVGEYGNFHNGQSVAWQTIQSEAQSRGIGWIAWSWSGDGVGLSQVTDFNPSQMTTWGQQVFNSQYGIRNTSRPASIFSGGGDPTTTPPPQGSGQIVGAASNRCLDLPNSTSGTQAQLWDCSAQRTGQAWTRTAAGELRVNGKCLDAEGAGSADGTRAVLWDCHGGSNQKWTVNANGTIASNATGKCLDADSRGTANGTRIILWSCNGGTNQRWTLN</sequence>
<comment type="similarity">
    <text evidence="5">Belongs to the glycosyl hydrolase 5 (cellulase A) family.</text>
</comment>
<dbReference type="RefSeq" id="WP_270113345.1">
    <property type="nucleotide sequence ID" value="NZ_BAAAOL010000017.1"/>
</dbReference>
<evidence type="ECO:0000256" key="4">
    <source>
        <dbReference type="ARBA" id="ARBA00023295"/>
    </source>
</evidence>
<dbReference type="CDD" id="cd23418">
    <property type="entry name" value="beta-trefoil_Ricin_XLN-like"/>
    <property type="match status" value="1"/>
</dbReference>
<dbReference type="Proteomes" id="UP001144313">
    <property type="component" value="Unassembled WGS sequence"/>
</dbReference>
<dbReference type="InterPro" id="IPR017853">
    <property type="entry name" value="GH"/>
</dbReference>
<dbReference type="SUPFAM" id="SSF50370">
    <property type="entry name" value="Ricin B-like lectins"/>
    <property type="match status" value="1"/>
</dbReference>
<evidence type="ECO:0000256" key="6">
    <source>
        <dbReference type="SAM" id="MobiDB-lite"/>
    </source>
</evidence>
<organism evidence="8 9">
    <name type="scientific">Glycomyces algeriensis</name>
    <dbReference type="NCBI Taxonomy" id="256037"/>
    <lineage>
        <taxon>Bacteria</taxon>
        <taxon>Bacillati</taxon>
        <taxon>Actinomycetota</taxon>
        <taxon>Actinomycetes</taxon>
        <taxon>Glycomycetales</taxon>
        <taxon>Glycomycetaceae</taxon>
        <taxon>Glycomyces</taxon>
    </lineage>
</organism>
<keyword evidence="3 5" id="KW-0378">Hydrolase</keyword>
<dbReference type="Gene3D" id="3.20.20.80">
    <property type="entry name" value="Glycosidases"/>
    <property type="match status" value="1"/>
</dbReference>
<dbReference type="PROSITE" id="PS50231">
    <property type="entry name" value="RICIN_B_LECTIN"/>
    <property type="match status" value="1"/>
</dbReference>
<dbReference type="SUPFAM" id="SSF51445">
    <property type="entry name" value="(Trans)glycosidases"/>
    <property type="match status" value="1"/>
</dbReference>
<dbReference type="PANTHER" id="PTHR34142">
    <property type="entry name" value="ENDO-BETA-1,4-GLUCANASE A"/>
    <property type="match status" value="1"/>
</dbReference>
<evidence type="ECO:0000256" key="1">
    <source>
        <dbReference type="ARBA" id="ARBA00000966"/>
    </source>
</evidence>
<keyword evidence="4 5" id="KW-0326">Glycosidase</keyword>
<reference evidence="8" key="1">
    <citation type="submission" date="2022-12" db="EMBL/GenBank/DDBJ databases">
        <title>Reference genome sequencing for broad-spectrum identification of bacterial and archaeal isolates by mass spectrometry.</title>
        <authorList>
            <person name="Sekiguchi Y."/>
            <person name="Tourlousse D.M."/>
        </authorList>
    </citation>
    <scope>NUCLEOTIDE SEQUENCE</scope>
    <source>
        <strain evidence="8">LLR39Z86</strain>
    </source>
</reference>
<dbReference type="EC" id="3.2.1.4" evidence="2"/>
<comment type="catalytic activity">
    <reaction evidence="1">
        <text>Endohydrolysis of (1-&gt;4)-beta-D-glucosidic linkages in cellulose, lichenin and cereal beta-D-glucans.</text>
        <dbReference type="EC" id="3.2.1.4"/>
    </reaction>
</comment>
<dbReference type="GO" id="GO:0008810">
    <property type="term" value="F:cellulase activity"/>
    <property type="evidence" value="ECO:0007669"/>
    <property type="project" value="UniProtKB-EC"/>
</dbReference>
<feature type="region of interest" description="Disordered" evidence="6">
    <location>
        <begin position="337"/>
        <end position="357"/>
    </location>
</feature>
<evidence type="ECO:0000313" key="8">
    <source>
        <dbReference type="EMBL" id="GLI43015.1"/>
    </source>
</evidence>
<evidence type="ECO:0000256" key="5">
    <source>
        <dbReference type="RuleBase" id="RU361153"/>
    </source>
</evidence>
<name>A0A9W6G9U6_9ACTN</name>
<dbReference type="SMART" id="SM00458">
    <property type="entry name" value="RICIN"/>
    <property type="match status" value="1"/>
</dbReference>
<dbReference type="Pfam" id="PF00150">
    <property type="entry name" value="Cellulase"/>
    <property type="match status" value="1"/>
</dbReference>
<dbReference type="EMBL" id="BSDT01000001">
    <property type="protein sequence ID" value="GLI43015.1"/>
    <property type="molecule type" value="Genomic_DNA"/>
</dbReference>
<dbReference type="PANTHER" id="PTHR34142:SF1">
    <property type="entry name" value="GLYCOSIDE HYDROLASE FAMILY 5 DOMAIN-CONTAINING PROTEIN"/>
    <property type="match status" value="1"/>
</dbReference>
<evidence type="ECO:0000259" key="7">
    <source>
        <dbReference type="SMART" id="SM00458"/>
    </source>
</evidence>
<dbReference type="InterPro" id="IPR001547">
    <property type="entry name" value="Glyco_hydro_5"/>
</dbReference>
<dbReference type="InterPro" id="IPR035992">
    <property type="entry name" value="Ricin_B-like_lectins"/>
</dbReference>
<evidence type="ECO:0000256" key="3">
    <source>
        <dbReference type="ARBA" id="ARBA00022801"/>
    </source>
</evidence>
<dbReference type="GO" id="GO:0009251">
    <property type="term" value="P:glucan catabolic process"/>
    <property type="evidence" value="ECO:0007669"/>
    <property type="project" value="TreeGrafter"/>
</dbReference>
<keyword evidence="9" id="KW-1185">Reference proteome</keyword>
<dbReference type="Pfam" id="PF00652">
    <property type="entry name" value="Ricin_B_lectin"/>
    <property type="match status" value="1"/>
</dbReference>
<dbReference type="Gene3D" id="2.80.10.50">
    <property type="match status" value="3"/>
</dbReference>
<gene>
    <name evidence="8" type="ORF">GALLR39Z86_28650</name>
</gene>
<accession>A0A9W6G9U6</accession>
<dbReference type="InterPro" id="IPR000772">
    <property type="entry name" value="Ricin_B_lectin"/>
</dbReference>
<evidence type="ECO:0000256" key="2">
    <source>
        <dbReference type="ARBA" id="ARBA00012601"/>
    </source>
</evidence>
<dbReference type="PROSITE" id="PS00659">
    <property type="entry name" value="GLYCOSYL_HYDROL_F5"/>
    <property type="match status" value="1"/>
</dbReference>
<protein>
    <recommendedName>
        <fullName evidence="2">cellulase</fullName>
        <ecNumber evidence="2">3.2.1.4</ecNumber>
    </recommendedName>
</protein>
<evidence type="ECO:0000313" key="9">
    <source>
        <dbReference type="Proteomes" id="UP001144313"/>
    </source>
</evidence>
<dbReference type="InterPro" id="IPR018087">
    <property type="entry name" value="Glyco_hydro_5_CS"/>
</dbReference>